<keyword evidence="2" id="KW-0812">Transmembrane</keyword>
<evidence type="ECO:0000256" key="2">
    <source>
        <dbReference type="SAM" id="Phobius"/>
    </source>
</evidence>
<reference evidence="4" key="1">
    <citation type="journal article" date="2015" name="PLoS Genet.">
        <title>The dynamic genome and transcriptome of the human fungal pathogen Blastomyces and close relative Emmonsia.</title>
        <authorList>
            <person name="Munoz J.F."/>
            <person name="Gauthier G.M."/>
            <person name="Desjardins C.A."/>
            <person name="Gallo J.E."/>
            <person name="Holder J."/>
            <person name="Sullivan T.D."/>
            <person name="Marty A.J."/>
            <person name="Carmen J.C."/>
            <person name="Chen Z."/>
            <person name="Ding L."/>
            <person name="Gujja S."/>
            <person name="Magrini V."/>
            <person name="Misas E."/>
            <person name="Mitreva M."/>
            <person name="Priest M."/>
            <person name="Saif S."/>
            <person name="Whiston E.A."/>
            <person name="Young S."/>
            <person name="Zeng Q."/>
            <person name="Goldman W.E."/>
            <person name="Mardis E.R."/>
            <person name="Taylor J.W."/>
            <person name="McEwen J.G."/>
            <person name="Clay O.K."/>
            <person name="Klein B.S."/>
            <person name="Cuomo C.A."/>
        </authorList>
    </citation>
    <scope>NUCLEOTIDE SEQUENCE [LARGE SCALE GENOMIC DNA]</scope>
    <source>
        <strain evidence="4">UAMH 139</strain>
    </source>
</reference>
<evidence type="ECO:0000313" key="4">
    <source>
        <dbReference type="Proteomes" id="UP000053573"/>
    </source>
</evidence>
<evidence type="ECO:0000256" key="1">
    <source>
        <dbReference type="SAM" id="MobiDB-lite"/>
    </source>
</evidence>
<feature type="non-terminal residue" evidence="3">
    <location>
        <position position="231"/>
    </location>
</feature>
<dbReference type="AlphaFoldDB" id="A0A0H1BKS2"/>
<dbReference type="EMBL" id="LDEV01001451">
    <property type="protein sequence ID" value="KLJ11622.1"/>
    <property type="molecule type" value="Genomic_DNA"/>
</dbReference>
<name>A0A0H1BKS2_9EURO</name>
<comment type="caution">
    <text evidence="3">The sequence shown here is derived from an EMBL/GenBank/DDBJ whole genome shotgun (WGS) entry which is preliminary data.</text>
</comment>
<feature type="compositionally biased region" description="Acidic residues" evidence="1">
    <location>
        <begin position="177"/>
        <end position="191"/>
    </location>
</feature>
<dbReference type="Proteomes" id="UP000053573">
    <property type="component" value="Unassembled WGS sequence"/>
</dbReference>
<sequence>MMNIINTDLSVKEFIIILKDLVSFNTVMKVSELHAKNFIKSIEQLQDIIQKTYQDNDNTFMIQYLYEILNNVLFSDDLDTSVHNDILEVIHARNESLINNKDINQSDDNESVNRHNFDMSENQISSIIYNRNDENDDSDDTVTALNNNNDNIMILLLYFYTFFLIIFIVLISDSDDSVNSDDDVDNVDSVDDSVNSVDDSIDSVDDSIDSVDDDDSDDSDDSIDNVDDSID</sequence>
<protein>
    <submittedName>
        <fullName evidence="3">Uncharacterized protein</fullName>
    </submittedName>
</protein>
<organism evidence="3 4">
    <name type="scientific">Blastomyces silverae</name>
    <dbReference type="NCBI Taxonomy" id="2060906"/>
    <lineage>
        <taxon>Eukaryota</taxon>
        <taxon>Fungi</taxon>
        <taxon>Dikarya</taxon>
        <taxon>Ascomycota</taxon>
        <taxon>Pezizomycotina</taxon>
        <taxon>Eurotiomycetes</taxon>
        <taxon>Eurotiomycetidae</taxon>
        <taxon>Onygenales</taxon>
        <taxon>Ajellomycetaceae</taxon>
        <taxon>Blastomyces</taxon>
    </lineage>
</organism>
<keyword evidence="2" id="KW-0472">Membrane</keyword>
<evidence type="ECO:0000313" key="3">
    <source>
        <dbReference type="EMBL" id="KLJ11622.1"/>
    </source>
</evidence>
<proteinExistence type="predicted"/>
<feature type="transmembrane region" description="Helical" evidence="2">
    <location>
        <begin position="152"/>
        <end position="171"/>
    </location>
</feature>
<accession>A0A0H1BKS2</accession>
<gene>
    <name evidence="3" type="ORF">EMPG_13199</name>
</gene>
<keyword evidence="2" id="KW-1133">Transmembrane helix</keyword>
<feature type="region of interest" description="Disordered" evidence="1">
    <location>
        <begin position="177"/>
        <end position="231"/>
    </location>
</feature>
<feature type="compositionally biased region" description="Acidic residues" evidence="1">
    <location>
        <begin position="199"/>
        <end position="231"/>
    </location>
</feature>
<keyword evidence="4" id="KW-1185">Reference proteome</keyword>